<sequence length="383" mass="42782">MDFALGFDETYNQPENFENFKKAVRDRLAPLKTCHLNIYWTRSACGVSVLNEDKPTKKSKDIHHFNWNSIKASSVRLTAVAVRSAELAAMGVDADNAGFEKDGEEIMNLKVNGALALLMARDATSFQTEAFQGASKAKEEEVTSNFWHEFSREFDCVEFYAGKGNLTRMMLAVASILKCAPQRTIHLLLLVTALGGVWGLEQPNSSCLGFYPAFREFLTVIMESHGSSAVTRVAWWMGHYLAPTPKRHFAYSNSMAMNKLDKGVLSGWKKRKNKANVKTAVTYIDKSGKKRYKGTPALRATEIYPLQFGREMVDIFPHLIASARGQPRLPAVIPAAAASFQSLPSEDAYSLGFAKLQTTFDYLRRGRHLVIPKEWEGLIPKPS</sequence>
<comment type="caution">
    <text evidence="1">The sequence shown here is derived from an EMBL/GenBank/DDBJ whole genome shotgun (WGS) entry which is preliminary data.</text>
</comment>
<name>A0ABP0HVC6_9DINO</name>
<reference evidence="1 2" key="1">
    <citation type="submission" date="2024-02" db="EMBL/GenBank/DDBJ databases">
        <authorList>
            <person name="Chen Y."/>
            <person name="Shah S."/>
            <person name="Dougan E. K."/>
            <person name="Thang M."/>
            <person name="Chan C."/>
        </authorList>
    </citation>
    <scope>NUCLEOTIDE SEQUENCE [LARGE SCALE GENOMIC DNA]</scope>
</reference>
<evidence type="ECO:0000313" key="1">
    <source>
        <dbReference type="EMBL" id="CAK8994110.1"/>
    </source>
</evidence>
<gene>
    <name evidence="1" type="ORF">CCMP2556_LOCUS3514</name>
</gene>
<organism evidence="1 2">
    <name type="scientific">Durusdinium trenchii</name>
    <dbReference type="NCBI Taxonomy" id="1381693"/>
    <lineage>
        <taxon>Eukaryota</taxon>
        <taxon>Sar</taxon>
        <taxon>Alveolata</taxon>
        <taxon>Dinophyceae</taxon>
        <taxon>Suessiales</taxon>
        <taxon>Symbiodiniaceae</taxon>
        <taxon>Durusdinium</taxon>
    </lineage>
</organism>
<evidence type="ECO:0000313" key="2">
    <source>
        <dbReference type="Proteomes" id="UP001642484"/>
    </source>
</evidence>
<keyword evidence="2" id="KW-1185">Reference proteome</keyword>
<dbReference type="EMBL" id="CAXAMN010001392">
    <property type="protein sequence ID" value="CAK8994110.1"/>
    <property type="molecule type" value="Genomic_DNA"/>
</dbReference>
<protein>
    <submittedName>
        <fullName evidence="1">Uncharacterized protein</fullName>
    </submittedName>
</protein>
<dbReference type="Proteomes" id="UP001642484">
    <property type="component" value="Unassembled WGS sequence"/>
</dbReference>
<accession>A0ABP0HVC6</accession>
<proteinExistence type="predicted"/>